<dbReference type="InterPro" id="IPR011234">
    <property type="entry name" value="Fumarylacetoacetase-like_C"/>
</dbReference>
<sequence length="218" mass="23198">MKTARLSPSGNEFPIGKILCIGRNYAEHIKELGNETPDAPVVFMKPATAVIGDGETIIIPSYSRECHHEAELALLIGKGGKDIPPERALEHVAGYGVAIDLTLRDVQAELKKKGLPWEIAKGFDTSCPLSAFVPASRVADPHDLRITLRVNGEMRQDGSTSLMIHRIPQILSYMSGVFTLEPGDVILTGTPAGVGPLVAGDTVEAEVVGVAALRVAVT</sequence>
<dbReference type="RefSeq" id="WP_039642860.1">
    <property type="nucleotide sequence ID" value="NZ_JXBL01000001.1"/>
</dbReference>
<evidence type="ECO:0000259" key="3">
    <source>
        <dbReference type="Pfam" id="PF01557"/>
    </source>
</evidence>
<evidence type="ECO:0000256" key="2">
    <source>
        <dbReference type="ARBA" id="ARBA00022723"/>
    </source>
</evidence>
<dbReference type="Gene3D" id="3.90.850.10">
    <property type="entry name" value="Fumarylacetoacetase-like, C-terminal domain"/>
    <property type="match status" value="1"/>
</dbReference>
<dbReference type="GO" id="GO:0046872">
    <property type="term" value="F:metal ion binding"/>
    <property type="evidence" value="ECO:0007669"/>
    <property type="project" value="UniProtKB-KW"/>
</dbReference>
<organism evidence="4 5">
    <name type="scientific">Geobacter soli</name>
    <dbReference type="NCBI Taxonomy" id="1510391"/>
    <lineage>
        <taxon>Bacteria</taxon>
        <taxon>Pseudomonadati</taxon>
        <taxon>Thermodesulfobacteriota</taxon>
        <taxon>Desulfuromonadia</taxon>
        <taxon>Geobacterales</taxon>
        <taxon>Geobacteraceae</taxon>
        <taxon>Geobacter</taxon>
    </lineage>
</organism>
<dbReference type="InterPro" id="IPR036663">
    <property type="entry name" value="Fumarylacetoacetase_C_sf"/>
</dbReference>
<gene>
    <name evidence="4" type="ORF">SE37_00740</name>
</gene>
<dbReference type="Pfam" id="PF01557">
    <property type="entry name" value="FAA_hydrolase"/>
    <property type="match status" value="1"/>
</dbReference>
<name>A0A0C1U084_9BACT</name>
<evidence type="ECO:0000313" key="5">
    <source>
        <dbReference type="Proteomes" id="UP000031433"/>
    </source>
</evidence>
<dbReference type="PANTHER" id="PTHR11820:SF7">
    <property type="entry name" value="ACYLPYRUVASE FAHD1, MITOCHONDRIAL"/>
    <property type="match status" value="1"/>
</dbReference>
<comment type="caution">
    <text evidence="4">The sequence shown here is derived from an EMBL/GenBank/DDBJ whole genome shotgun (WGS) entry which is preliminary data.</text>
</comment>
<feature type="domain" description="Fumarylacetoacetase-like C-terminal" evidence="3">
    <location>
        <begin position="17"/>
        <end position="217"/>
    </location>
</feature>
<evidence type="ECO:0000313" key="4">
    <source>
        <dbReference type="EMBL" id="KIE41265.1"/>
    </source>
</evidence>
<dbReference type="GO" id="GO:0019752">
    <property type="term" value="P:carboxylic acid metabolic process"/>
    <property type="evidence" value="ECO:0007669"/>
    <property type="project" value="UniProtKB-ARBA"/>
</dbReference>
<dbReference type="Proteomes" id="UP000031433">
    <property type="component" value="Unassembled WGS sequence"/>
</dbReference>
<keyword evidence="2" id="KW-0479">Metal-binding</keyword>
<dbReference type="EMBL" id="JXBL01000001">
    <property type="protein sequence ID" value="KIE41265.1"/>
    <property type="molecule type" value="Genomic_DNA"/>
</dbReference>
<dbReference type="AlphaFoldDB" id="A0A0C1U084"/>
<evidence type="ECO:0000256" key="1">
    <source>
        <dbReference type="ARBA" id="ARBA00010211"/>
    </source>
</evidence>
<reference evidence="4 5" key="1">
    <citation type="submission" date="2015-01" db="EMBL/GenBank/DDBJ databases">
        <title>Genome sequence of the anaerobic bacterium Geobacter soli GSS01, a dissimilatory Fe(III) reducer from soil.</title>
        <authorList>
            <person name="Yang G."/>
            <person name="Zhou S."/>
        </authorList>
    </citation>
    <scope>NUCLEOTIDE SEQUENCE [LARGE SCALE GENOMIC DNA]</scope>
    <source>
        <strain evidence="4 5">GSS01</strain>
    </source>
</reference>
<dbReference type="NCBIfam" id="NF007967">
    <property type="entry name" value="PRK10691.1"/>
    <property type="match status" value="1"/>
</dbReference>
<protein>
    <submittedName>
        <fullName evidence="4">Acylpyruvase</fullName>
    </submittedName>
</protein>
<keyword evidence="5" id="KW-1185">Reference proteome</keyword>
<proteinExistence type="inferred from homology"/>
<comment type="similarity">
    <text evidence="1">Belongs to the FAH family.</text>
</comment>
<dbReference type="GO" id="GO:0018773">
    <property type="term" value="F:acetylpyruvate hydrolase activity"/>
    <property type="evidence" value="ECO:0007669"/>
    <property type="project" value="TreeGrafter"/>
</dbReference>
<accession>A0A0C1U084</accession>
<dbReference type="PANTHER" id="PTHR11820">
    <property type="entry name" value="ACYLPYRUVASE"/>
    <property type="match status" value="1"/>
</dbReference>
<dbReference type="SUPFAM" id="SSF56529">
    <property type="entry name" value="FAH"/>
    <property type="match status" value="1"/>
</dbReference>
<dbReference type="FunFam" id="3.90.850.10:FF:000003">
    <property type="entry name" value="Fumarylacetoacetate hydrolase domain-containing 1"/>
    <property type="match status" value="1"/>
</dbReference>